<dbReference type="OrthoDB" id="9809995at2"/>
<dbReference type="GO" id="GO:0002949">
    <property type="term" value="P:tRNA threonylcarbamoyladenosine modification"/>
    <property type="evidence" value="ECO:0007669"/>
    <property type="project" value="InterPro"/>
</dbReference>
<dbReference type="RefSeq" id="WP_123824946.1">
    <property type="nucleotide sequence ID" value="NZ_RKMF01000006.1"/>
</dbReference>
<comment type="caution">
    <text evidence="3">The sequence shown here is derived from an EMBL/GenBank/DDBJ whole genome shotgun (WGS) entry which is preliminary data.</text>
</comment>
<reference evidence="3 4" key="1">
    <citation type="submission" date="2018-10" db="EMBL/GenBank/DDBJ databases">
        <title>Kocuria sp. M5W7-7, whole genome shotgun sequence.</title>
        <authorList>
            <person name="Tuo L."/>
        </authorList>
    </citation>
    <scope>NUCLEOTIDE SEQUENCE [LARGE SCALE GENOMIC DNA]</scope>
    <source>
        <strain evidence="3 4">M5W7-7</strain>
    </source>
</reference>
<dbReference type="SUPFAM" id="SSF53067">
    <property type="entry name" value="Actin-like ATPase domain"/>
    <property type="match status" value="2"/>
</dbReference>
<feature type="domain" description="Gcp-like" evidence="2">
    <location>
        <begin position="35"/>
        <end position="140"/>
    </location>
</feature>
<dbReference type="PANTHER" id="PTHR11735:SF11">
    <property type="entry name" value="TRNA THREONYLCARBAMOYLADENOSINE BIOSYNTHESIS PROTEIN TSAB"/>
    <property type="match status" value="1"/>
</dbReference>
<dbReference type="GO" id="GO:0016740">
    <property type="term" value="F:transferase activity"/>
    <property type="evidence" value="ECO:0007669"/>
    <property type="project" value="UniProtKB-KW"/>
</dbReference>
<name>A0A3N3ZQQ7_9MICC</name>
<evidence type="ECO:0000256" key="1">
    <source>
        <dbReference type="SAM" id="MobiDB-lite"/>
    </source>
</evidence>
<dbReference type="GO" id="GO:0005829">
    <property type="term" value="C:cytosol"/>
    <property type="evidence" value="ECO:0007669"/>
    <property type="project" value="TreeGrafter"/>
</dbReference>
<protein>
    <submittedName>
        <fullName evidence="3">tRNA (Adenosine(37)-N6)-threonylcarbamoyltransferase complex dimerization subunit type 1 TsaB</fullName>
    </submittedName>
</protein>
<dbReference type="InterPro" id="IPR000905">
    <property type="entry name" value="Gcp-like_dom"/>
</dbReference>
<gene>
    <name evidence="3" type="primary">tsaB</name>
    <name evidence="3" type="ORF">EDL96_06265</name>
</gene>
<proteinExistence type="predicted"/>
<dbReference type="InterPro" id="IPR043129">
    <property type="entry name" value="ATPase_NBD"/>
</dbReference>
<dbReference type="Pfam" id="PF00814">
    <property type="entry name" value="TsaD"/>
    <property type="match status" value="1"/>
</dbReference>
<dbReference type="Proteomes" id="UP000270616">
    <property type="component" value="Unassembled WGS sequence"/>
</dbReference>
<keyword evidence="4" id="KW-1185">Reference proteome</keyword>
<dbReference type="AlphaFoldDB" id="A0A3N3ZQQ7"/>
<dbReference type="PANTHER" id="PTHR11735">
    <property type="entry name" value="TRNA N6-ADENOSINE THREONYLCARBAMOYLTRANSFERASE"/>
    <property type="match status" value="1"/>
</dbReference>
<evidence type="ECO:0000313" key="3">
    <source>
        <dbReference type="EMBL" id="ROZ63534.1"/>
    </source>
</evidence>
<keyword evidence="3" id="KW-0808">Transferase</keyword>
<dbReference type="NCBIfam" id="TIGR03725">
    <property type="entry name" value="T6A_YeaZ"/>
    <property type="match status" value="1"/>
</dbReference>
<organism evidence="3 4">
    <name type="scientific">Kocuria soli</name>
    <dbReference type="NCBI Taxonomy" id="2485125"/>
    <lineage>
        <taxon>Bacteria</taxon>
        <taxon>Bacillati</taxon>
        <taxon>Actinomycetota</taxon>
        <taxon>Actinomycetes</taxon>
        <taxon>Micrococcales</taxon>
        <taxon>Micrococcaceae</taxon>
        <taxon>Kocuria</taxon>
    </lineage>
</organism>
<evidence type="ECO:0000259" key="2">
    <source>
        <dbReference type="Pfam" id="PF00814"/>
    </source>
</evidence>
<accession>A0A3N3ZQQ7</accession>
<feature type="region of interest" description="Disordered" evidence="1">
    <location>
        <begin position="224"/>
        <end position="243"/>
    </location>
</feature>
<dbReference type="InterPro" id="IPR022496">
    <property type="entry name" value="T6A_TsaB"/>
</dbReference>
<dbReference type="EMBL" id="RKMF01000006">
    <property type="protein sequence ID" value="ROZ63534.1"/>
    <property type="molecule type" value="Genomic_DNA"/>
</dbReference>
<sequence length="243" mass="25145">MLLLCLDTSAAASVAVVDTTPQAPRVLARWETADTRSHAEVLTPAVETTLNQAGIAAGELDGILVGTGPGPFTGLRAGLVTARTLGFVWDLELFGMCSLEAIAHDVASLPEPVRPSEFAVATDARRREVYWATYTVADGEDAGPRALASGSPRVGAASELPDVPVYGRGAGLYPELLAHPVLQAVPGAHDTAPPVEWQPHAASLGLAAAAALAADLELSDDTSPLYLRESDAKVPGPRKKATA</sequence>
<evidence type="ECO:0000313" key="4">
    <source>
        <dbReference type="Proteomes" id="UP000270616"/>
    </source>
</evidence>
<dbReference type="Gene3D" id="3.30.420.40">
    <property type="match status" value="2"/>
</dbReference>